<evidence type="ECO:0000256" key="1">
    <source>
        <dbReference type="SAM" id="MobiDB-lite"/>
    </source>
</evidence>
<keyword evidence="3" id="KW-1185">Reference proteome</keyword>
<gene>
    <name evidence="2" type="ORF">FHS26_005512</name>
</gene>
<evidence type="ECO:0000313" key="3">
    <source>
        <dbReference type="Proteomes" id="UP000518315"/>
    </source>
</evidence>
<comment type="caution">
    <text evidence="2">The sequence shown here is derived from an EMBL/GenBank/DDBJ whole genome shotgun (WGS) entry which is preliminary data.</text>
</comment>
<sequence>MLLEANLDRGVDAGENGQQRKHSPRTAGSGFFARSALPLCG</sequence>
<reference evidence="2 3" key="1">
    <citation type="submission" date="2020-08" db="EMBL/GenBank/DDBJ databases">
        <title>Genomic Encyclopedia of Type Strains, Phase III (KMG-III): the genomes of soil and plant-associated and newly described type strains.</title>
        <authorList>
            <person name="Whitman W."/>
        </authorList>
    </citation>
    <scope>NUCLEOTIDE SEQUENCE [LARGE SCALE GENOMIC DNA]</scope>
    <source>
        <strain evidence="2 3">CECT 4113</strain>
    </source>
</reference>
<protein>
    <submittedName>
        <fullName evidence="2">Uncharacterized protein</fullName>
    </submittedName>
</protein>
<organism evidence="2 3">
    <name type="scientific">Rhizobium pisi</name>
    <dbReference type="NCBI Taxonomy" id="574561"/>
    <lineage>
        <taxon>Bacteria</taxon>
        <taxon>Pseudomonadati</taxon>
        <taxon>Pseudomonadota</taxon>
        <taxon>Alphaproteobacteria</taxon>
        <taxon>Hyphomicrobiales</taxon>
        <taxon>Rhizobiaceae</taxon>
        <taxon>Rhizobium/Agrobacterium group</taxon>
        <taxon>Rhizobium</taxon>
    </lineage>
</organism>
<feature type="region of interest" description="Disordered" evidence="1">
    <location>
        <begin position="1"/>
        <end position="41"/>
    </location>
</feature>
<feature type="compositionally biased region" description="Basic and acidic residues" evidence="1">
    <location>
        <begin position="1"/>
        <end position="12"/>
    </location>
</feature>
<name>A0A7W5G2A9_9HYPH</name>
<dbReference type="AlphaFoldDB" id="A0A7W5G2A9"/>
<proteinExistence type="predicted"/>
<accession>A0A7W5G2A9</accession>
<dbReference type="Proteomes" id="UP000518315">
    <property type="component" value="Unassembled WGS sequence"/>
</dbReference>
<evidence type="ECO:0000313" key="2">
    <source>
        <dbReference type="EMBL" id="MBB3137747.1"/>
    </source>
</evidence>
<dbReference type="EMBL" id="JACHXH010000024">
    <property type="protein sequence ID" value="MBB3137747.1"/>
    <property type="molecule type" value="Genomic_DNA"/>
</dbReference>